<evidence type="ECO:0000256" key="1">
    <source>
        <dbReference type="ARBA" id="ARBA00022460"/>
    </source>
</evidence>
<accession>A0ABN7ACG6</accession>
<keyword evidence="4" id="KW-0732">Signal</keyword>
<evidence type="ECO:0000313" key="6">
    <source>
        <dbReference type="Proteomes" id="UP001307889"/>
    </source>
</evidence>
<feature type="signal peptide" evidence="4">
    <location>
        <begin position="1"/>
        <end position="17"/>
    </location>
</feature>
<dbReference type="InterPro" id="IPR000618">
    <property type="entry name" value="Insect_cuticle"/>
</dbReference>
<proteinExistence type="predicted"/>
<dbReference type="PROSITE" id="PS51155">
    <property type="entry name" value="CHIT_BIND_RR_2"/>
    <property type="match status" value="1"/>
</dbReference>
<dbReference type="PANTHER" id="PTHR12236">
    <property type="entry name" value="STRUCTURAL CONTITUENT OF CUTICLE"/>
    <property type="match status" value="1"/>
</dbReference>
<feature type="compositionally biased region" description="Pro residues" evidence="3">
    <location>
        <begin position="40"/>
        <end position="109"/>
    </location>
</feature>
<feature type="chain" id="PRO_5045591411" evidence="4">
    <location>
        <begin position="18"/>
        <end position="276"/>
    </location>
</feature>
<feature type="region of interest" description="Disordered" evidence="3">
    <location>
        <begin position="16"/>
        <end position="166"/>
    </location>
</feature>
<feature type="compositionally biased region" description="Pro residues" evidence="3">
    <location>
        <begin position="263"/>
        <end position="276"/>
    </location>
</feature>
<dbReference type="Pfam" id="PF00379">
    <property type="entry name" value="Chitin_bind_4"/>
    <property type="match status" value="1"/>
</dbReference>
<dbReference type="PRINTS" id="PR01217">
    <property type="entry name" value="PRICHEXTENSN"/>
</dbReference>
<evidence type="ECO:0000256" key="3">
    <source>
        <dbReference type="SAM" id="MobiDB-lite"/>
    </source>
</evidence>
<dbReference type="InterPro" id="IPR031311">
    <property type="entry name" value="CHIT_BIND_RR_consensus"/>
</dbReference>
<keyword evidence="6" id="KW-1185">Reference proteome</keyword>
<feature type="compositionally biased region" description="Basic and acidic residues" evidence="3">
    <location>
        <begin position="149"/>
        <end position="158"/>
    </location>
</feature>
<feature type="compositionally biased region" description="Pro residues" evidence="3">
    <location>
        <begin position="227"/>
        <end position="238"/>
    </location>
</feature>
<evidence type="ECO:0000256" key="4">
    <source>
        <dbReference type="SAM" id="SignalP"/>
    </source>
</evidence>
<dbReference type="EMBL" id="AP028909">
    <property type="protein sequence ID" value="BES88937.1"/>
    <property type="molecule type" value="Genomic_DNA"/>
</dbReference>
<dbReference type="Proteomes" id="UP001307889">
    <property type="component" value="Chromosome 1"/>
</dbReference>
<evidence type="ECO:0000313" key="5">
    <source>
        <dbReference type="EMBL" id="BES88937.1"/>
    </source>
</evidence>
<dbReference type="PANTHER" id="PTHR12236:SF79">
    <property type="entry name" value="CUTICULAR PROTEIN 50CB-RELATED"/>
    <property type="match status" value="1"/>
</dbReference>
<gene>
    <name evidence="5" type="ORF">NTJ_01744</name>
</gene>
<dbReference type="PROSITE" id="PS00233">
    <property type="entry name" value="CHIT_BIND_RR_1"/>
    <property type="match status" value="1"/>
</dbReference>
<protein>
    <submittedName>
        <fullName evidence="5">Cuticular protein</fullName>
    </submittedName>
</protein>
<keyword evidence="1 2" id="KW-0193">Cuticle</keyword>
<feature type="compositionally biased region" description="Pro residues" evidence="3">
    <location>
        <begin position="246"/>
        <end position="256"/>
    </location>
</feature>
<organism evidence="5 6">
    <name type="scientific">Nesidiocoris tenuis</name>
    <dbReference type="NCBI Taxonomy" id="355587"/>
    <lineage>
        <taxon>Eukaryota</taxon>
        <taxon>Metazoa</taxon>
        <taxon>Ecdysozoa</taxon>
        <taxon>Arthropoda</taxon>
        <taxon>Hexapoda</taxon>
        <taxon>Insecta</taxon>
        <taxon>Pterygota</taxon>
        <taxon>Neoptera</taxon>
        <taxon>Paraneoptera</taxon>
        <taxon>Hemiptera</taxon>
        <taxon>Heteroptera</taxon>
        <taxon>Panheteroptera</taxon>
        <taxon>Cimicomorpha</taxon>
        <taxon>Miridae</taxon>
        <taxon>Dicyphina</taxon>
        <taxon>Nesidiocoris</taxon>
    </lineage>
</organism>
<reference evidence="5 6" key="1">
    <citation type="submission" date="2023-09" db="EMBL/GenBank/DDBJ databases">
        <title>Nesidiocoris tenuis whole genome shotgun sequence.</title>
        <authorList>
            <person name="Shibata T."/>
            <person name="Shimoda M."/>
            <person name="Kobayashi T."/>
            <person name="Uehara T."/>
        </authorList>
    </citation>
    <scope>NUCLEOTIDE SEQUENCE [LARGE SCALE GENOMIC DNA]</scope>
    <source>
        <strain evidence="5 6">Japan</strain>
    </source>
</reference>
<sequence length="276" mass="28500">MLAKIFVAALSIASALAEPPVNNGYLPPPTSSPGYSYPTPNRPLNPSPPAYRPTPAPSPPAYRPPAPTPPRPSYGPPPSPPAYRPPAPPPPPPPRPTYTPAPPAPPAPAPTYGQPQADVGYKPVGPPAQRPIVPGGNIVNDISPGYGQESHDHHHHEPGMPFDFNYAVKDDYYGTDYSHNAVSDGDVVRGEYKVLLPDGRLQIVSYTADWKNGFNADVKYQGEPTYPAAPPANRPAGPPGGGYPAAGPPSGPPAPPAGGGYPSGPPSGPAPPSGGY</sequence>
<feature type="region of interest" description="Disordered" evidence="3">
    <location>
        <begin position="222"/>
        <end position="276"/>
    </location>
</feature>
<evidence type="ECO:0000256" key="2">
    <source>
        <dbReference type="PROSITE-ProRule" id="PRU00497"/>
    </source>
</evidence>
<name>A0ABN7ACG6_9HEMI</name>
<dbReference type="InterPro" id="IPR051217">
    <property type="entry name" value="Insect_Cuticle_Struc_Prot"/>
</dbReference>